<dbReference type="RefSeq" id="XP_033584631.1">
    <property type="nucleotide sequence ID" value="XM_033713411.1"/>
</dbReference>
<evidence type="ECO:0000313" key="4">
    <source>
        <dbReference type="RefSeq" id="XP_033584631.1"/>
    </source>
</evidence>
<name>A0A6A6ZBR6_9PEZI</name>
<dbReference type="PROSITE" id="PS51257">
    <property type="entry name" value="PROKAR_LIPOPROTEIN"/>
    <property type="match status" value="1"/>
</dbReference>
<dbReference type="EMBL" id="MU003692">
    <property type="protein sequence ID" value="KAF2817667.1"/>
    <property type="molecule type" value="Genomic_DNA"/>
</dbReference>
<organism evidence="2">
    <name type="scientific">Mytilinidion resinicola</name>
    <dbReference type="NCBI Taxonomy" id="574789"/>
    <lineage>
        <taxon>Eukaryota</taxon>
        <taxon>Fungi</taxon>
        <taxon>Dikarya</taxon>
        <taxon>Ascomycota</taxon>
        <taxon>Pezizomycotina</taxon>
        <taxon>Dothideomycetes</taxon>
        <taxon>Pleosporomycetidae</taxon>
        <taxon>Mytilinidiales</taxon>
        <taxon>Mytilinidiaceae</taxon>
        <taxon>Mytilinidion</taxon>
    </lineage>
</organism>
<feature type="region of interest" description="Disordered" evidence="1">
    <location>
        <begin position="42"/>
        <end position="77"/>
    </location>
</feature>
<feature type="compositionally biased region" description="Low complexity" evidence="1">
    <location>
        <begin position="53"/>
        <end position="62"/>
    </location>
</feature>
<sequence length="203" mass="22011">MLAKRLRKLSHSQPFAHLPEPETIVCNPTTSAACQAACTDSGDPSASHARSNPQSSSAALCCPSPPGHPNHRGQQPNRRCFRPQCVVSPDRPGPRFNVEFPAVRACINRPQNTNSNAGTSMTSFTHCPFVHQGIRTQAVMTSARPRSRAGLAGKVVNPCRHAYSLHHLGTPRLDSCTARLARHPLLQKQDAASNRYIAARLAE</sequence>
<reference evidence="4" key="3">
    <citation type="submission" date="2025-04" db="UniProtKB">
        <authorList>
            <consortium name="RefSeq"/>
        </authorList>
    </citation>
    <scope>IDENTIFICATION</scope>
    <source>
        <strain evidence="4">CBS 304.34</strain>
    </source>
</reference>
<gene>
    <name evidence="2 4" type="ORF">BDZ99DRAFT_21752</name>
</gene>
<keyword evidence="3" id="KW-1185">Reference proteome</keyword>
<protein>
    <submittedName>
        <fullName evidence="2 4">Uncharacterized protein</fullName>
    </submittedName>
</protein>
<evidence type="ECO:0000313" key="3">
    <source>
        <dbReference type="Proteomes" id="UP000504636"/>
    </source>
</evidence>
<dbReference type="AlphaFoldDB" id="A0A6A6ZBR6"/>
<evidence type="ECO:0000256" key="1">
    <source>
        <dbReference type="SAM" id="MobiDB-lite"/>
    </source>
</evidence>
<reference evidence="4" key="2">
    <citation type="submission" date="2020-04" db="EMBL/GenBank/DDBJ databases">
        <authorList>
            <consortium name="NCBI Genome Project"/>
        </authorList>
    </citation>
    <scope>NUCLEOTIDE SEQUENCE</scope>
    <source>
        <strain evidence="4">CBS 304.34</strain>
    </source>
</reference>
<accession>A0A6A6ZBR6</accession>
<dbReference type="GeneID" id="54454304"/>
<proteinExistence type="predicted"/>
<evidence type="ECO:0000313" key="2">
    <source>
        <dbReference type="EMBL" id="KAF2817667.1"/>
    </source>
</evidence>
<feature type="compositionally biased region" description="Polar residues" evidence="1">
    <location>
        <begin position="42"/>
        <end position="52"/>
    </location>
</feature>
<reference evidence="2 4" key="1">
    <citation type="journal article" date="2020" name="Stud. Mycol.">
        <title>101 Dothideomycetes genomes: a test case for predicting lifestyles and emergence of pathogens.</title>
        <authorList>
            <person name="Haridas S."/>
            <person name="Albert R."/>
            <person name="Binder M."/>
            <person name="Bloem J."/>
            <person name="Labutti K."/>
            <person name="Salamov A."/>
            <person name="Andreopoulos B."/>
            <person name="Baker S."/>
            <person name="Barry K."/>
            <person name="Bills G."/>
            <person name="Bluhm B."/>
            <person name="Cannon C."/>
            <person name="Castanera R."/>
            <person name="Culley D."/>
            <person name="Daum C."/>
            <person name="Ezra D."/>
            <person name="Gonzalez J."/>
            <person name="Henrissat B."/>
            <person name="Kuo A."/>
            <person name="Liang C."/>
            <person name="Lipzen A."/>
            <person name="Lutzoni F."/>
            <person name="Magnuson J."/>
            <person name="Mondo S."/>
            <person name="Nolan M."/>
            <person name="Ohm R."/>
            <person name="Pangilinan J."/>
            <person name="Park H.-J."/>
            <person name="Ramirez L."/>
            <person name="Alfaro M."/>
            <person name="Sun H."/>
            <person name="Tritt A."/>
            <person name="Yoshinaga Y."/>
            <person name="Zwiers L.-H."/>
            <person name="Turgeon B."/>
            <person name="Goodwin S."/>
            <person name="Spatafora J."/>
            <person name="Crous P."/>
            <person name="Grigoriev I."/>
        </authorList>
    </citation>
    <scope>NUCLEOTIDE SEQUENCE</scope>
    <source>
        <strain evidence="2 4">CBS 304.34</strain>
    </source>
</reference>
<dbReference type="Proteomes" id="UP000504636">
    <property type="component" value="Unplaced"/>
</dbReference>